<reference evidence="9 10" key="1">
    <citation type="submission" date="2023-10" db="EMBL/GenBank/DDBJ databases">
        <title>Complete genome sequence of a Sphingomonadaceae bacterium.</title>
        <authorList>
            <person name="Yan C."/>
        </authorList>
    </citation>
    <scope>NUCLEOTIDE SEQUENCE [LARGE SCALE GENOMIC DNA]</scope>
    <source>
        <strain evidence="9 10">SCSIO 66989</strain>
    </source>
</reference>
<dbReference type="RefSeq" id="WP_317084488.1">
    <property type="nucleotide sequence ID" value="NZ_CP136594.1"/>
</dbReference>
<keyword evidence="10" id="KW-1185">Reference proteome</keyword>
<evidence type="ECO:0000256" key="8">
    <source>
        <dbReference type="HAMAP-Rule" id="MF_01416"/>
    </source>
</evidence>
<dbReference type="GO" id="GO:0005886">
    <property type="term" value="C:plasma membrane"/>
    <property type="evidence" value="ECO:0007669"/>
    <property type="project" value="UniProtKB-SubCell"/>
</dbReference>
<evidence type="ECO:0000256" key="3">
    <source>
        <dbReference type="ARBA" id="ARBA00022781"/>
    </source>
</evidence>
<keyword evidence="5 8" id="KW-0472">Membrane</keyword>
<comment type="function">
    <text evidence="8">This protein is part of the stalk that links CF(0) to CF(1). It either transmits conformational changes from CF(0) to CF(1) or is implicated in proton conduction.</text>
</comment>
<evidence type="ECO:0000256" key="5">
    <source>
        <dbReference type="ARBA" id="ARBA00023136"/>
    </source>
</evidence>
<dbReference type="AlphaFoldDB" id="A0AA97F9U4"/>
<comment type="subcellular location">
    <subcellularLocation>
        <location evidence="8">Cell membrane</location>
        <topology evidence="8">Peripheral membrane protein</topology>
    </subcellularLocation>
    <subcellularLocation>
        <location evidence="1">Membrane</location>
    </subcellularLocation>
</comment>
<dbReference type="NCBIfam" id="NF004402">
    <property type="entry name" value="PRK05758.2-2"/>
    <property type="match status" value="1"/>
</dbReference>
<comment type="function">
    <text evidence="8">F(1)F(0) ATP synthase produces ATP from ADP in the presence of a proton or sodium gradient. F-type ATPases consist of two structural domains, F(1) containing the extramembraneous catalytic core and F(0) containing the membrane proton channel, linked together by a central stalk and a peripheral stalk. During catalysis, ATP synthesis in the catalytic domain of F(1) is coupled via a rotary mechanism of the central stalk subunits to proton translocation.</text>
</comment>
<dbReference type="SUPFAM" id="SSF47928">
    <property type="entry name" value="N-terminal domain of the delta subunit of the F1F0-ATP synthase"/>
    <property type="match status" value="1"/>
</dbReference>
<evidence type="ECO:0000256" key="4">
    <source>
        <dbReference type="ARBA" id="ARBA00023065"/>
    </source>
</evidence>
<keyword evidence="8" id="KW-1003">Cell membrane</keyword>
<gene>
    <name evidence="8" type="primary">atpH</name>
    <name evidence="9" type="ORF">RB602_09915</name>
</gene>
<dbReference type="InterPro" id="IPR020781">
    <property type="entry name" value="ATPase_OSCP/d_CS"/>
</dbReference>
<sequence length="189" mass="20331">MEHSSGIQASLSGRYASALFALAREEKKIPAVEKDLTSLGKLVDQSSDNYSEELDALLSSQVISRSAAKETMATVAKSMKLDTLTANFLGVLAENGRLAELKAMIRAFHGLAADHRGEVTAEVTSAYPLTQEQRDAISKNLKSRAGREVIISEHVDPDILGGLIVRMGSQMIDGSIKTRLNTLSQAMKG</sequence>
<accession>A0AA97F9U4</accession>
<dbReference type="GO" id="GO:0046933">
    <property type="term" value="F:proton-transporting ATP synthase activity, rotational mechanism"/>
    <property type="evidence" value="ECO:0007669"/>
    <property type="project" value="UniProtKB-UniRule"/>
</dbReference>
<dbReference type="EMBL" id="CP136594">
    <property type="protein sequence ID" value="WOE76633.1"/>
    <property type="molecule type" value="Genomic_DNA"/>
</dbReference>
<dbReference type="GO" id="GO:0045259">
    <property type="term" value="C:proton-transporting ATP synthase complex"/>
    <property type="evidence" value="ECO:0007669"/>
    <property type="project" value="UniProtKB-KW"/>
</dbReference>
<dbReference type="PANTHER" id="PTHR11910">
    <property type="entry name" value="ATP SYNTHASE DELTA CHAIN"/>
    <property type="match status" value="1"/>
</dbReference>
<organism evidence="9 10">
    <name type="scientific">Alterisphingorhabdus coralli</name>
    <dbReference type="NCBI Taxonomy" id="3071408"/>
    <lineage>
        <taxon>Bacteria</taxon>
        <taxon>Pseudomonadati</taxon>
        <taxon>Pseudomonadota</taxon>
        <taxon>Alphaproteobacteria</taxon>
        <taxon>Sphingomonadales</taxon>
        <taxon>Sphingomonadaceae</taxon>
        <taxon>Alterisphingorhabdus (ex Yan et al. 2024)</taxon>
    </lineage>
</organism>
<dbReference type="NCBIfam" id="TIGR01145">
    <property type="entry name" value="ATP_synt_delta"/>
    <property type="match status" value="1"/>
</dbReference>
<dbReference type="InterPro" id="IPR000711">
    <property type="entry name" value="ATPase_OSCP/dsu"/>
</dbReference>
<evidence type="ECO:0000313" key="9">
    <source>
        <dbReference type="EMBL" id="WOE76633.1"/>
    </source>
</evidence>
<dbReference type="PROSITE" id="PS00389">
    <property type="entry name" value="ATPASE_DELTA"/>
    <property type="match status" value="1"/>
</dbReference>
<dbReference type="InterPro" id="IPR026015">
    <property type="entry name" value="ATP_synth_OSCP/delta_N_sf"/>
</dbReference>
<dbReference type="KEGG" id="acoa:RB602_09915"/>
<evidence type="ECO:0000256" key="1">
    <source>
        <dbReference type="ARBA" id="ARBA00004370"/>
    </source>
</evidence>
<dbReference type="Gene3D" id="1.10.520.20">
    <property type="entry name" value="N-terminal domain of the delta subunit of the F1F0-ATP synthase"/>
    <property type="match status" value="1"/>
</dbReference>
<evidence type="ECO:0000313" key="10">
    <source>
        <dbReference type="Proteomes" id="UP001302429"/>
    </source>
</evidence>
<evidence type="ECO:0000256" key="7">
    <source>
        <dbReference type="ARBA" id="ARBA00023310"/>
    </source>
</evidence>
<name>A0AA97F9U4_9SPHN</name>
<comment type="similarity">
    <text evidence="8">Belongs to the ATPase delta chain family.</text>
</comment>
<proteinExistence type="inferred from homology"/>
<dbReference type="Proteomes" id="UP001302429">
    <property type="component" value="Chromosome"/>
</dbReference>
<dbReference type="PRINTS" id="PR00125">
    <property type="entry name" value="ATPASEDELTA"/>
</dbReference>
<keyword evidence="4 8" id="KW-0406">Ion transport</keyword>
<evidence type="ECO:0000256" key="2">
    <source>
        <dbReference type="ARBA" id="ARBA00022448"/>
    </source>
</evidence>
<protein>
    <recommendedName>
        <fullName evidence="8">ATP synthase subunit delta</fullName>
    </recommendedName>
    <alternativeName>
        <fullName evidence="8">ATP synthase F(1) sector subunit delta</fullName>
    </alternativeName>
    <alternativeName>
        <fullName evidence="8">F-type ATPase subunit delta</fullName>
        <shortName evidence="8">F-ATPase subunit delta</shortName>
    </alternativeName>
</protein>
<keyword evidence="6 8" id="KW-0139">CF(1)</keyword>
<keyword evidence="7 8" id="KW-0066">ATP synthesis</keyword>
<evidence type="ECO:0000256" key="6">
    <source>
        <dbReference type="ARBA" id="ARBA00023196"/>
    </source>
</evidence>
<dbReference type="Pfam" id="PF00213">
    <property type="entry name" value="OSCP"/>
    <property type="match status" value="1"/>
</dbReference>
<keyword evidence="2 8" id="KW-0813">Transport</keyword>
<keyword evidence="3 8" id="KW-0375">Hydrogen ion transport</keyword>
<dbReference type="NCBIfam" id="NF004406">
    <property type="entry name" value="PRK05758.3-2"/>
    <property type="match status" value="1"/>
</dbReference>
<dbReference type="HAMAP" id="MF_01416">
    <property type="entry name" value="ATP_synth_delta_bact"/>
    <property type="match status" value="1"/>
</dbReference>